<reference evidence="9 10" key="1">
    <citation type="submission" date="2019-03" db="EMBL/GenBank/DDBJ databases">
        <title>Genomic Encyclopedia of Type Strains, Phase IV (KMG-IV): sequencing the most valuable type-strain genomes for metagenomic binning, comparative biology and taxonomic classification.</title>
        <authorList>
            <person name="Goeker M."/>
        </authorList>
    </citation>
    <scope>NUCLEOTIDE SEQUENCE [LARGE SCALE GENOMIC DNA]</scope>
    <source>
        <strain evidence="9 10">DSM 11170</strain>
    </source>
</reference>
<feature type="region of interest" description="Disordered" evidence="5">
    <location>
        <begin position="29"/>
        <end position="49"/>
    </location>
</feature>
<dbReference type="SMART" id="SM00079">
    <property type="entry name" value="PBPe"/>
    <property type="match status" value="1"/>
</dbReference>
<dbReference type="PROSITE" id="PS51257">
    <property type="entry name" value="PROKAR_LIPOPROTEIN"/>
    <property type="match status" value="1"/>
</dbReference>
<evidence type="ECO:0000256" key="2">
    <source>
        <dbReference type="ARBA" id="ARBA00022448"/>
    </source>
</evidence>
<dbReference type="SUPFAM" id="SSF53850">
    <property type="entry name" value="Periplasmic binding protein-like II"/>
    <property type="match status" value="1"/>
</dbReference>
<dbReference type="CDD" id="cd13689">
    <property type="entry name" value="PBP2_BsGlnH"/>
    <property type="match status" value="1"/>
</dbReference>
<feature type="chain" id="PRO_5039232494" evidence="6">
    <location>
        <begin position="25"/>
        <end position="286"/>
    </location>
</feature>
<dbReference type="PANTHER" id="PTHR30085:SF6">
    <property type="entry name" value="ABC TRANSPORTER GLUTAMINE-BINDING PROTEIN GLNH"/>
    <property type="match status" value="1"/>
</dbReference>
<dbReference type="EMBL" id="SLXT01000022">
    <property type="protein sequence ID" value="TCP62464.1"/>
    <property type="molecule type" value="Genomic_DNA"/>
</dbReference>
<evidence type="ECO:0000256" key="5">
    <source>
        <dbReference type="SAM" id="MobiDB-lite"/>
    </source>
</evidence>
<dbReference type="InterPro" id="IPR018313">
    <property type="entry name" value="SBP_3_CS"/>
</dbReference>
<name>A0A4R2RI26_9FIRM</name>
<dbReference type="PANTHER" id="PTHR30085">
    <property type="entry name" value="AMINO ACID ABC TRANSPORTER PERMEASE"/>
    <property type="match status" value="1"/>
</dbReference>
<organism evidence="9 10">
    <name type="scientific">Heliophilum fasciatum</name>
    <dbReference type="NCBI Taxonomy" id="35700"/>
    <lineage>
        <taxon>Bacteria</taxon>
        <taxon>Bacillati</taxon>
        <taxon>Bacillota</taxon>
        <taxon>Clostridia</taxon>
        <taxon>Eubacteriales</taxon>
        <taxon>Heliobacteriaceae</taxon>
        <taxon>Heliophilum</taxon>
    </lineage>
</organism>
<dbReference type="GO" id="GO:0006865">
    <property type="term" value="P:amino acid transport"/>
    <property type="evidence" value="ECO:0007669"/>
    <property type="project" value="TreeGrafter"/>
</dbReference>
<evidence type="ECO:0000256" key="3">
    <source>
        <dbReference type="ARBA" id="ARBA00022729"/>
    </source>
</evidence>
<accession>A0A4R2RI26</accession>
<dbReference type="GO" id="GO:0005576">
    <property type="term" value="C:extracellular region"/>
    <property type="evidence" value="ECO:0007669"/>
    <property type="project" value="TreeGrafter"/>
</dbReference>
<dbReference type="AlphaFoldDB" id="A0A4R2RI26"/>
<evidence type="ECO:0000259" key="8">
    <source>
        <dbReference type="SMART" id="SM00079"/>
    </source>
</evidence>
<dbReference type="InterPro" id="IPR001638">
    <property type="entry name" value="Solute-binding_3/MltF_N"/>
</dbReference>
<keyword evidence="10" id="KW-1185">Reference proteome</keyword>
<evidence type="ECO:0000259" key="7">
    <source>
        <dbReference type="SMART" id="SM00062"/>
    </source>
</evidence>
<dbReference type="GO" id="GO:0016020">
    <property type="term" value="C:membrane"/>
    <property type="evidence" value="ECO:0007669"/>
    <property type="project" value="InterPro"/>
</dbReference>
<feature type="domain" description="Solute-binding protein family 3/N-terminal" evidence="7">
    <location>
        <begin position="61"/>
        <end position="283"/>
    </location>
</feature>
<dbReference type="GO" id="GO:0030288">
    <property type="term" value="C:outer membrane-bounded periplasmic space"/>
    <property type="evidence" value="ECO:0007669"/>
    <property type="project" value="TreeGrafter"/>
</dbReference>
<dbReference type="GO" id="GO:0015276">
    <property type="term" value="F:ligand-gated monoatomic ion channel activity"/>
    <property type="evidence" value="ECO:0007669"/>
    <property type="project" value="InterPro"/>
</dbReference>
<dbReference type="Gene3D" id="3.40.190.10">
    <property type="entry name" value="Periplasmic binding protein-like II"/>
    <property type="match status" value="2"/>
</dbReference>
<dbReference type="PROSITE" id="PS01039">
    <property type="entry name" value="SBP_BACTERIAL_3"/>
    <property type="match status" value="1"/>
</dbReference>
<feature type="compositionally biased region" description="Low complexity" evidence="5">
    <location>
        <begin position="30"/>
        <end position="49"/>
    </location>
</feature>
<gene>
    <name evidence="9" type="ORF">EDD73_12235</name>
</gene>
<dbReference type="Pfam" id="PF00497">
    <property type="entry name" value="SBP_bac_3"/>
    <property type="match status" value="1"/>
</dbReference>
<comment type="caution">
    <text evidence="9">The sequence shown here is derived from an EMBL/GenBank/DDBJ whole genome shotgun (WGS) entry which is preliminary data.</text>
</comment>
<comment type="similarity">
    <text evidence="1 4">Belongs to the bacterial solute-binding protein 3 family.</text>
</comment>
<evidence type="ECO:0000256" key="1">
    <source>
        <dbReference type="ARBA" id="ARBA00010333"/>
    </source>
</evidence>
<protein>
    <submittedName>
        <fullName evidence="9">Amino acid ABC transporter substrate-binding protein (PAAT family)</fullName>
    </submittedName>
</protein>
<dbReference type="Proteomes" id="UP000294813">
    <property type="component" value="Unassembled WGS sequence"/>
</dbReference>
<dbReference type="OrthoDB" id="115856at2"/>
<evidence type="ECO:0000313" key="10">
    <source>
        <dbReference type="Proteomes" id="UP000294813"/>
    </source>
</evidence>
<evidence type="ECO:0000256" key="6">
    <source>
        <dbReference type="SAM" id="SignalP"/>
    </source>
</evidence>
<dbReference type="RefSeq" id="WP_131919957.1">
    <property type="nucleotide sequence ID" value="NZ_JAOQNU010000021.1"/>
</dbReference>
<feature type="signal peptide" evidence="6">
    <location>
        <begin position="1"/>
        <end position="24"/>
    </location>
</feature>
<evidence type="ECO:0000313" key="9">
    <source>
        <dbReference type="EMBL" id="TCP62464.1"/>
    </source>
</evidence>
<keyword evidence="2" id="KW-0813">Transport</keyword>
<feature type="domain" description="Ionotropic glutamate receptor C-terminal" evidence="8">
    <location>
        <begin position="75"/>
        <end position="282"/>
    </location>
</feature>
<dbReference type="InterPro" id="IPR051455">
    <property type="entry name" value="Bact_solute-bind_prot3"/>
</dbReference>
<keyword evidence="3 6" id="KW-0732">Signal</keyword>
<evidence type="ECO:0000256" key="4">
    <source>
        <dbReference type="RuleBase" id="RU003744"/>
    </source>
</evidence>
<proteinExistence type="inferred from homology"/>
<sequence length="286" mass="30902">MFTKWVKKVVLVCAVSLLGTLAIGCGGSGTPASTSGGSAATPSTATSASSDMLKTIQDRGYLIAGVKHDVPAMGQLRPGGLEPEGFEIDLMKALAKKIFGDENKIKLEKVESKTRISMLQNGQVDIVAGTTTITEERKQQVDFSDVYFLAGQSLLAQKGGSVQSVNDLKGKVVATVQGSTSAMNIRQMAPDAQVLEFPTYTEAFLALKQGRTDAMTTDNSILMGFAANEPDYELMGGPFSQEPYGLAFQKGHPEWVKYCNDFLKEMKDSGKYAELYKKWFKAEPPK</sequence>
<dbReference type="InterPro" id="IPR001320">
    <property type="entry name" value="Iontro_rcpt_C"/>
</dbReference>
<dbReference type="SMART" id="SM00062">
    <property type="entry name" value="PBPb"/>
    <property type="match status" value="1"/>
</dbReference>